<accession>A0A6C0HHI9</accession>
<evidence type="ECO:0000256" key="1">
    <source>
        <dbReference type="SAM" id="MobiDB-lite"/>
    </source>
</evidence>
<dbReference type="AlphaFoldDB" id="A0A6C0HHI9"/>
<sequence>MYMTTKKQQSRKNKSRSNRKQKQHKQKQQKQQFFIGGTCAACGACMSQNNVSPSPSMPSLFRGGTNCTRKRRGGGNDNPSFDGTLPQRYYYKLNPHDPDPISPSQLTASRQLPDMYKMKGGKNRTKKGTKRGGSLLGFSWFNGQTGTPISFNPLNTIGDISTSQIGSNYISGNIGQSVLPNPSVLSQPVDSKYNIYNRPLA</sequence>
<reference evidence="2" key="1">
    <citation type="journal article" date="2020" name="Nature">
        <title>Giant virus diversity and host interactions through global metagenomics.</title>
        <authorList>
            <person name="Schulz F."/>
            <person name="Roux S."/>
            <person name="Paez-Espino D."/>
            <person name="Jungbluth S."/>
            <person name="Walsh D.A."/>
            <person name="Denef V.J."/>
            <person name="McMahon K.D."/>
            <person name="Konstantinidis K.T."/>
            <person name="Eloe-Fadrosh E.A."/>
            <person name="Kyrpides N.C."/>
            <person name="Woyke T."/>
        </authorList>
    </citation>
    <scope>NUCLEOTIDE SEQUENCE</scope>
    <source>
        <strain evidence="2">GVMAG-M-3300023184-105</strain>
    </source>
</reference>
<feature type="region of interest" description="Disordered" evidence="1">
    <location>
        <begin position="64"/>
        <end position="129"/>
    </location>
</feature>
<feature type="compositionally biased region" description="Basic residues" evidence="1">
    <location>
        <begin position="8"/>
        <end position="28"/>
    </location>
</feature>
<feature type="compositionally biased region" description="Basic residues" evidence="1">
    <location>
        <begin position="119"/>
        <end position="129"/>
    </location>
</feature>
<organism evidence="2">
    <name type="scientific">viral metagenome</name>
    <dbReference type="NCBI Taxonomy" id="1070528"/>
    <lineage>
        <taxon>unclassified sequences</taxon>
        <taxon>metagenomes</taxon>
        <taxon>organismal metagenomes</taxon>
    </lineage>
</organism>
<feature type="region of interest" description="Disordered" evidence="1">
    <location>
        <begin position="1"/>
        <end position="31"/>
    </location>
</feature>
<proteinExistence type="predicted"/>
<dbReference type="EMBL" id="MN739959">
    <property type="protein sequence ID" value="QHT80042.1"/>
    <property type="molecule type" value="Genomic_DNA"/>
</dbReference>
<protein>
    <submittedName>
        <fullName evidence="2">Uncharacterized protein</fullName>
    </submittedName>
</protein>
<evidence type="ECO:0000313" key="2">
    <source>
        <dbReference type="EMBL" id="QHT80042.1"/>
    </source>
</evidence>
<name>A0A6C0HHI9_9ZZZZ</name>